<dbReference type="PANTHER" id="PTHR43031:SF16">
    <property type="entry name" value="OXIDOREDUCTASE"/>
    <property type="match status" value="1"/>
</dbReference>
<dbReference type="InterPro" id="IPR001763">
    <property type="entry name" value="Rhodanese-like_dom"/>
</dbReference>
<protein>
    <submittedName>
        <fullName evidence="2">Rhodanese-related sulfurtransferase</fullName>
    </submittedName>
</protein>
<dbReference type="SMART" id="SM00450">
    <property type="entry name" value="RHOD"/>
    <property type="match status" value="1"/>
</dbReference>
<evidence type="ECO:0000313" key="3">
    <source>
        <dbReference type="Proteomes" id="UP000256779"/>
    </source>
</evidence>
<accession>A0A3D9L4T8</accession>
<sequence length="164" mass="19374">MHRLWIFLLSLAWLPACDQKTFDEKMQSLYSQSVPLITHSELQSLLKKPELHLLDTREKREFDVSHLPNALWVGFKDFSLQRVANLSKDDTVVVYCSVGYRSERIGEKLRKAGYQNVFNLYGGIFDWKNKNNRVINNQNEPTDSVHTYNKKWSQWLYKGTKVYE</sequence>
<dbReference type="InterPro" id="IPR050229">
    <property type="entry name" value="GlpE_sulfurtransferase"/>
</dbReference>
<organism evidence="2 3">
    <name type="scientific">Marinoscillum furvescens DSM 4134</name>
    <dbReference type="NCBI Taxonomy" id="1122208"/>
    <lineage>
        <taxon>Bacteria</taxon>
        <taxon>Pseudomonadati</taxon>
        <taxon>Bacteroidota</taxon>
        <taxon>Cytophagia</taxon>
        <taxon>Cytophagales</taxon>
        <taxon>Reichenbachiellaceae</taxon>
        <taxon>Marinoscillum</taxon>
    </lineage>
</organism>
<gene>
    <name evidence="2" type="ORF">C7460_10840</name>
</gene>
<dbReference type="AlphaFoldDB" id="A0A3D9L4T8"/>
<keyword evidence="3" id="KW-1185">Reference proteome</keyword>
<dbReference type="GO" id="GO:0016740">
    <property type="term" value="F:transferase activity"/>
    <property type="evidence" value="ECO:0007669"/>
    <property type="project" value="UniProtKB-KW"/>
</dbReference>
<evidence type="ECO:0000313" key="2">
    <source>
        <dbReference type="EMBL" id="RED99424.1"/>
    </source>
</evidence>
<dbReference type="OrthoDB" id="598065at2"/>
<keyword evidence="2" id="KW-0808">Transferase</keyword>
<dbReference type="PANTHER" id="PTHR43031">
    <property type="entry name" value="FAD-DEPENDENT OXIDOREDUCTASE"/>
    <property type="match status" value="1"/>
</dbReference>
<dbReference type="Gene3D" id="3.40.250.10">
    <property type="entry name" value="Rhodanese-like domain"/>
    <property type="match status" value="1"/>
</dbReference>
<dbReference type="Pfam" id="PF00581">
    <property type="entry name" value="Rhodanese"/>
    <property type="match status" value="1"/>
</dbReference>
<proteinExistence type="predicted"/>
<name>A0A3D9L4T8_MARFU</name>
<dbReference type="PROSITE" id="PS50206">
    <property type="entry name" value="RHODANESE_3"/>
    <property type="match status" value="1"/>
</dbReference>
<evidence type="ECO:0000259" key="1">
    <source>
        <dbReference type="PROSITE" id="PS50206"/>
    </source>
</evidence>
<dbReference type="SUPFAM" id="SSF52821">
    <property type="entry name" value="Rhodanese/Cell cycle control phosphatase"/>
    <property type="match status" value="1"/>
</dbReference>
<dbReference type="Proteomes" id="UP000256779">
    <property type="component" value="Unassembled WGS sequence"/>
</dbReference>
<dbReference type="RefSeq" id="WP_115868114.1">
    <property type="nucleotide sequence ID" value="NZ_QREG01000008.1"/>
</dbReference>
<feature type="domain" description="Rhodanese" evidence="1">
    <location>
        <begin position="47"/>
        <end position="136"/>
    </location>
</feature>
<reference evidence="2 3" key="1">
    <citation type="submission" date="2018-07" db="EMBL/GenBank/DDBJ databases">
        <title>Genomic Encyclopedia of Type Strains, Phase IV (KMG-IV): sequencing the most valuable type-strain genomes for metagenomic binning, comparative biology and taxonomic classification.</title>
        <authorList>
            <person name="Goeker M."/>
        </authorList>
    </citation>
    <scope>NUCLEOTIDE SEQUENCE [LARGE SCALE GENOMIC DNA]</scope>
    <source>
        <strain evidence="2 3">DSM 4134</strain>
    </source>
</reference>
<dbReference type="CDD" id="cd00158">
    <property type="entry name" value="RHOD"/>
    <property type="match status" value="1"/>
</dbReference>
<dbReference type="NCBIfam" id="NF045521">
    <property type="entry name" value="rhoda_near_glyco"/>
    <property type="match status" value="1"/>
</dbReference>
<dbReference type="EMBL" id="QREG01000008">
    <property type="protein sequence ID" value="RED99424.1"/>
    <property type="molecule type" value="Genomic_DNA"/>
</dbReference>
<comment type="caution">
    <text evidence="2">The sequence shown here is derived from an EMBL/GenBank/DDBJ whole genome shotgun (WGS) entry which is preliminary data.</text>
</comment>
<dbReference type="InterPro" id="IPR036873">
    <property type="entry name" value="Rhodanese-like_dom_sf"/>
</dbReference>